<dbReference type="SUPFAM" id="SSF46689">
    <property type="entry name" value="Homeodomain-like"/>
    <property type="match status" value="1"/>
</dbReference>
<dbReference type="Pfam" id="PF03791">
    <property type="entry name" value="KNOX2"/>
    <property type="match status" value="1"/>
</dbReference>
<feature type="compositionally biased region" description="Low complexity" evidence="7">
    <location>
        <begin position="425"/>
        <end position="434"/>
    </location>
</feature>
<sequence>MEYEDHFSRSSQEMELHHHHHQFHHPHSHLVSPPPPPPPPSSSDHHNPHQHLRSSIHSPPDTPTSAAGNHPSPPPWLLNSLILGGNGHHHHHQPDDVAATSNFLHQLQASNEGPVSLDPSPPHTSSSMNMHKRFKDGSTNSGGGGDHNSNGEASAVAAAAAAAEVLNDEWERDRCKAEILNHPLYDQLLAAHVYCLRIATPVDQLPRIDAQLAQSQHVVAKYSSVLRGHDPQLQALDDKDLDHFMTHYVLLLSTFKEQLQQHVRVHAMEAVMACWELEQSLQSLTGVAPTEGSGATMSDDDEDQADSDTNLFDGSLDGHDTMGFGPLTPTESERSLMERVRQELKHELKQGYKEKIVDIREEILRKRRAGKLPGDTTSLLKAWWQSHSKWPYPTEEDKARLVQETGLQLKQINNWFINQRKRNWHSNPSSSSSQKSKRKRNGQNQKQLFGQDNHDGRVLVVDPSTECVNV</sequence>
<evidence type="ECO:0000256" key="7">
    <source>
        <dbReference type="SAM" id="MobiDB-lite"/>
    </source>
</evidence>
<evidence type="ECO:0000256" key="1">
    <source>
        <dbReference type="ARBA" id="ARBA00004123"/>
    </source>
</evidence>
<dbReference type="PROSITE" id="PS50071">
    <property type="entry name" value="HOMEOBOX_2"/>
    <property type="match status" value="1"/>
</dbReference>
<comment type="similarity">
    <text evidence="6">Belongs to the TALE/KNOX homeobox family.</text>
</comment>
<organism evidence="10 11">
    <name type="scientific">Oldenlandia corymbosa var. corymbosa</name>
    <dbReference type="NCBI Taxonomy" id="529605"/>
    <lineage>
        <taxon>Eukaryota</taxon>
        <taxon>Viridiplantae</taxon>
        <taxon>Streptophyta</taxon>
        <taxon>Embryophyta</taxon>
        <taxon>Tracheophyta</taxon>
        <taxon>Spermatophyta</taxon>
        <taxon>Magnoliopsida</taxon>
        <taxon>eudicotyledons</taxon>
        <taxon>Gunneridae</taxon>
        <taxon>Pentapetalae</taxon>
        <taxon>asterids</taxon>
        <taxon>lamiids</taxon>
        <taxon>Gentianales</taxon>
        <taxon>Rubiaceae</taxon>
        <taxon>Rubioideae</taxon>
        <taxon>Spermacoceae</taxon>
        <taxon>Hedyotis-Oldenlandia complex</taxon>
        <taxon>Oldenlandia</taxon>
    </lineage>
</organism>
<keyword evidence="11" id="KW-1185">Reference proteome</keyword>
<dbReference type="Pfam" id="PF03790">
    <property type="entry name" value="KNOX1"/>
    <property type="match status" value="1"/>
</dbReference>
<feature type="region of interest" description="Disordered" evidence="7">
    <location>
        <begin position="111"/>
        <end position="155"/>
    </location>
</feature>
<dbReference type="SMART" id="SM01255">
    <property type="entry name" value="KNOX1"/>
    <property type="match status" value="1"/>
</dbReference>
<name>A0AAV1CPG5_OLDCO</name>
<dbReference type="InterPro" id="IPR005540">
    <property type="entry name" value="KNOX1"/>
</dbReference>
<dbReference type="InterPro" id="IPR001356">
    <property type="entry name" value="HD"/>
</dbReference>
<dbReference type="GO" id="GO:0006355">
    <property type="term" value="P:regulation of DNA-templated transcription"/>
    <property type="evidence" value="ECO:0007669"/>
    <property type="project" value="InterPro"/>
</dbReference>
<dbReference type="Pfam" id="PF03789">
    <property type="entry name" value="ELK"/>
    <property type="match status" value="1"/>
</dbReference>
<evidence type="ECO:0000313" key="10">
    <source>
        <dbReference type="EMBL" id="CAI9097465.1"/>
    </source>
</evidence>
<dbReference type="PANTHER" id="PTHR11850">
    <property type="entry name" value="HOMEOBOX PROTEIN TRANSCRIPTION FACTORS"/>
    <property type="match status" value="1"/>
</dbReference>
<dbReference type="InterPro" id="IPR005539">
    <property type="entry name" value="ELK_dom"/>
</dbReference>
<dbReference type="Gene3D" id="1.10.10.60">
    <property type="entry name" value="Homeodomain-like"/>
    <property type="match status" value="1"/>
</dbReference>
<evidence type="ECO:0000256" key="4">
    <source>
        <dbReference type="ARBA" id="ARBA00023242"/>
    </source>
</evidence>
<accession>A0AAV1CPG5</accession>
<feature type="compositionally biased region" description="Pro residues" evidence="7">
    <location>
        <begin position="32"/>
        <end position="41"/>
    </location>
</feature>
<feature type="region of interest" description="Disordered" evidence="7">
    <location>
        <begin position="420"/>
        <end position="455"/>
    </location>
</feature>
<dbReference type="InterPro" id="IPR005541">
    <property type="entry name" value="KNOX2"/>
</dbReference>
<dbReference type="EMBL" id="OX459120">
    <property type="protein sequence ID" value="CAI9097465.1"/>
    <property type="molecule type" value="Genomic_DNA"/>
</dbReference>
<keyword evidence="4 5" id="KW-0539">Nucleus</keyword>
<dbReference type="GO" id="GO:0003677">
    <property type="term" value="F:DNA binding"/>
    <property type="evidence" value="ECO:0007669"/>
    <property type="project" value="UniProtKB-UniRule"/>
</dbReference>
<evidence type="ECO:0000256" key="5">
    <source>
        <dbReference type="PROSITE-ProRule" id="PRU00108"/>
    </source>
</evidence>
<dbReference type="InterPro" id="IPR050224">
    <property type="entry name" value="TALE_homeobox"/>
</dbReference>
<dbReference type="AlphaFoldDB" id="A0AAV1CPG5"/>
<dbReference type="SMART" id="SM01188">
    <property type="entry name" value="ELK"/>
    <property type="match status" value="1"/>
</dbReference>
<feature type="domain" description="Homeobox" evidence="8">
    <location>
        <begin position="363"/>
        <end position="426"/>
    </location>
</feature>
<dbReference type="InterPro" id="IPR009057">
    <property type="entry name" value="Homeodomain-like_sf"/>
</dbReference>
<dbReference type="GO" id="GO:0005634">
    <property type="term" value="C:nucleus"/>
    <property type="evidence" value="ECO:0007669"/>
    <property type="project" value="UniProtKB-SubCell"/>
</dbReference>
<comment type="subcellular location">
    <subcellularLocation>
        <location evidence="1 5">Nucleus</location>
    </subcellularLocation>
</comment>
<feature type="region of interest" description="Disordered" evidence="7">
    <location>
        <begin position="287"/>
        <end position="306"/>
    </location>
</feature>
<dbReference type="PROSITE" id="PS51213">
    <property type="entry name" value="ELK"/>
    <property type="match status" value="1"/>
</dbReference>
<feature type="region of interest" description="Disordered" evidence="7">
    <location>
        <begin position="1"/>
        <end position="95"/>
    </location>
</feature>
<feature type="domain" description="ELK" evidence="9">
    <location>
        <begin position="343"/>
        <end position="363"/>
    </location>
</feature>
<dbReference type="SMART" id="SM01256">
    <property type="entry name" value="KNOX2"/>
    <property type="match status" value="1"/>
</dbReference>
<evidence type="ECO:0000259" key="8">
    <source>
        <dbReference type="PROSITE" id="PS50071"/>
    </source>
</evidence>
<feature type="compositionally biased region" description="Polar residues" evidence="7">
    <location>
        <begin position="55"/>
        <end position="67"/>
    </location>
</feature>
<dbReference type="CDD" id="cd00086">
    <property type="entry name" value="homeodomain"/>
    <property type="match status" value="1"/>
</dbReference>
<dbReference type="Proteomes" id="UP001161247">
    <property type="component" value="Chromosome 3"/>
</dbReference>
<evidence type="ECO:0000256" key="2">
    <source>
        <dbReference type="ARBA" id="ARBA00023125"/>
    </source>
</evidence>
<protein>
    <submittedName>
        <fullName evidence="10">OLC1v1033899C2</fullName>
    </submittedName>
</protein>
<evidence type="ECO:0000313" key="11">
    <source>
        <dbReference type="Proteomes" id="UP001161247"/>
    </source>
</evidence>
<feature type="compositionally biased region" description="Basic residues" evidence="7">
    <location>
        <begin position="17"/>
        <end position="28"/>
    </location>
</feature>
<gene>
    <name evidence="10" type="ORF">OLC1_LOCUS7948</name>
</gene>
<keyword evidence="3 5" id="KW-0371">Homeobox</keyword>
<reference evidence="10" key="1">
    <citation type="submission" date="2023-03" db="EMBL/GenBank/DDBJ databases">
        <authorList>
            <person name="Julca I."/>
        </authorList>
    </citation>
    <scope>NUCLEOTIDE SEQUENCE</scope>
</reference>
<evidence type="ECO:0000256" key="6">
    <source>
        <dbReference type="PROSITE-ProRule" id="PRU00559"/>
    </source>
</evidence>
<feature type="DNA-binding region" description="Homeobox; TALE-type" evidence="5">
    <location>
        <begin position="364"/>
        <end position="427"/>
    </location>
</feature>
<dbReference type="FunFam" id="1.10.10.60:FF:000143">
    <property type="entry name" value="homeobox protein knotted-1-like 3 isoform X1"/>
    <property type="match status" value="1"/>
</dbReference>
<evidence type="ECO:0000256" key="3">
    <source>
        <dbReference type="ARBA" id="ARBA00023155"/>
    </source>
</evidence>
<dbReference type="Pfam" id="PF05920">
    <property type="entry name" value="Homeobox_KN"/>
    <property type="match status" value="1"/>
</dbReference>
<dbReference type="SMART" id="SM00389">
    <property type="entry name" value="HOX"/>
    <property type="match status" value="1"/>
</dbReference>
<keyword evidence="2 5" id="KW-0238">DNA-binding</keyword>
<dbReference type="InterPro" id="IPR008422">
    <property type="entry name" value="KN_HD"/>
</dbReference>
<proteinExistence type="inferred from homology"/>
<feature type="compositionally biased region" description="Basic and acidic residues" evidence="7">
    <location>
        <begin position="1"/>
        <end position="16"/>
    </location>
</feature>
<evidence type="ECO:0000259" key="9">
    <source>
        <dbReference type="PROSITE" id="PS51213"/>
    </source>
</evidence>